<sequence>MFCRESVEGHYVPNSGFFEDVVLADPAFLSTCQVSDSWEGIAESSNDQQSDIATEEGGTADVKDVISEPNPGSITQNDHQGNAAELVTAGVNDLKLTEDLDADESSVEQHVLSTEDVDAHLDKCLLQALHTTVKDKELPIPGSTLWSNHVLPCRPSGIMLDVKKSSHKKLAKWLQAKASSGLISVKEDKYKKEVVLFSVNRSHADYVSFKPEKRQVEKTNQAVDGAATDSRSQELLEVAEIYKPSVHVNSVFTSVGADIGKLYSASEASEVVFKYIEKENLVKPTNKSIVVLDPTLCDALFKGAIKKGTTYPTEIHKKDLGSTFVSRMQPHHVVTRGNESVVRKGALKTIQILTERRQGNKKVTKVSGLESFLLDAEALASELQKKFACSTSVAELPGKKGHEILIQGGVIDDLAKHLVEQFGIPKRYIEVLDKTRK</sequence>
<evidence type="ECO:0000313" key="1">
    <source>
        <dbReference type="EMBL" id="KAJ0024010.1"/>
    </source>
</evidence>
<protein>
    <submittedName>
        <fullName evidence="1">Uncharacterized protein</fullName>
    </submittedName>
</protein>
<name>A0ACC0XTD1_9ROSI</name>
<proteinExistence type="predicted"/>
<dbReference type="EMBL" id="CM047745">
    <property type="protein sequence ID" value="KAJ0024010.1"/>
    <property type="molecule type" value="Genomic_DNA"/>
</dbReference>
<reference evidence="2" key="1">
    <citation type="journal article" date="2023" name="G3 (Bethesda)">
        <title>Genome assembly and association tests identify interacting loci associated with vigor, precocity, and sex in interspecific pistachio rootstocks.</title>
        <authorList>
            <person name="Palmer W."/>
            <person name="Jacygrad E."/>
            <person name="Sagayaradj S."/>
            <person name="Cavanaugh K."/>
            <person name="Han R."/>
            <person name="Bertier L."/>
            <person name="Beede B."/>
            <person name="Kafkas S."/>
            <person name="Golino D."/>
            <person name="Preece J."/>
            <person name="Michelmore R."/>
        </authorList>
    </citation>
    <scope>NUCLEOTIDE SEQUENCE [LARGE SCALE GENOMIC DNA]</scope>
</reference>
<comment type="caution">
    <text evidence="1">The sequence shown here is derived from an EMBL/GenBank/DDBJ whole genome shotgun (WGS) entry which is preliminary data.</text>
</comment>
<organism evidence="1 2">
    <name type="scientific">Pistacia integerrima</name>
    <dbReference type="NCBI Taxonomy" id="434235"/>
    <lineage>
        <taxon>Eukaryota</taxon>
        <taxon>Viridiplantae</taxon>
        <taxon>Streptophyta</taxon>
        <taxon>Embryophyta</taxon>
        <taxon>Tracheophyta</taxon>
        <taxon>Spermatophyta</taxon>
        <taxon>Magnoliopsida</taxon>
        <taxon>eudicotyledons</taxon>
        <taxon>Gunneridae</taxon>
        <taxon>Pentapetalae</taxon>
        <taxon>rosids</taxon>
        <taxon>malvids</taxon>
        <taxon>Sapindales</taxon>
        <taxon>Anacardiaceae</taxon>
        <taxon>Pistacia</taxon>
    </lineage>
</organism>
<dbReference type="Proteomes" id="UP001163603">
    <property type="component" value="Chromosome 10"/>
</dbReference>
<evidence type="ECO:0000313" key="2">
    <source>
        <dbReference type="Proteomes" id="UP001163603"/>
    </source>
</evidence>
<accession>A0ACC0XTD1</accession>
<keyword evidence="2" id="KW-1185">Reference proteome</keyword>
<gene>
    <name evidence="1" type="ORF">Pint_07117</name>
</gene>